<keyword evidence="4" id="KW-0328">Glycosyltransferase</keyword>
<dbReference type="Pfam" id="PF02709">
    <property type="entry name" value="Glyco_transf_7C"/>
    <property type="match status" value="1"/>
</dbReference>
<feature type="compositionally biased region" description="Low complexity" evidence="11">
    <location>
        <begin position="296"/>
        <end position="332"/>
    </location>
</feature>
<evidence type="ECO:0000313" key="14">
    <source>
        <dbReference type="EMBL" id="QHT85141.1"/>
    </source>
</evidence>
<dbReference type="InterPro" id="IPR027791">
    <property type="entry name" value="Galactosyl_T_C"/>
</dbReference>
<feature type="domain" description="Galactosyltransferase C-terminal" evidence="12">
    <location>
        <begin position="103"/>
        <end position="154"/>
    </location>
</feature>
<organism evidence="14">
    <name type="scientific">viral metagenome</name>
    <dbReference type="NCBI Taxonomy" id="1070528"/>
    <lineage>
        <taxon>unclassified sequences</taxon>
        <taxon>metagenomes</taxon>
        <taxon>organismal metagenomes</taxon>
    </lineage>
</organism>
<dbReference type="InterPro" id="IPR003859">
    <property type="entry name" value="Galactosyl_T"/>
</dbReference>
<dbReference type="GO" id="GO:0005975">
    <property type="term" value="P:carbohydrate metabolic process"/>
    <property type="evidence" value="ECO:0007669"/>
    <property type="project" value="InterPro"/>
</dbReference>
<comment type="similarity">
    <text evidence="3">Belongs to the glycosyltransferase 7 family.</text>
</comment>
<dbReference type="GO" id="GO:0016020">
    <property type="term" value="C:membrane"/>
    <property type="evidence" value="ECO:0007669"/>
    <property type="project" value="UniProtKB-SubCell"/>
</dbReference>
<sequence length="370" mass="43523">MSDITIPKRVFIVPYRNRVHHKFFFCNQMKFILEGETDYEIYFVHQTDSRPFNRGAAKNIGFLAMKEKYPDDYQNIIFIFNDVDTLPFHRIFDYKTEPGIVKHYYGFETSLGGIVVITGSDFEKTNGYPNFWGWGMEDASLQKRCVVSNLAIDRSVFYPIGSPEILQLFDGVSRLVSSRDTQRLRQDIGQDGIRTITNLSYLIEDKSSCPDDNVYVTEDPHIHYINVATFMTLVRYEKDQYHEYDLREPARKISHPDQNAKFVNVGQQQQQHVWTNIPHIPTELEKIEMAKKRGLQQQYQQQQQPKQQQQQPKQQQQYQQQQPKQQQQYQQQRAQQVDRHINVYSQEYAQHRQVKPRATTSASIGLGGVR</sequence>
<proteinExistence type="inferred from homology"/>
<feature type="domain" description="Galactosyltransferase N-terminal" evidence="13">
    <location>
        <begin position="10"/>
        <end position="88"/>
    </location>
</feature>
<accession>A0A6C0HWN1</accession>
<evidence type="ECO:0000256" key="8">
    <source>
        <dbReference type="ARBA" id="ARBA00022989"/>
    </source>
</evidence>
<keyword evidence="10" id="KW-0325">Glycoprotein</keyword>
<dbReference type="InterPro" id="IPR029044">
    <property type="entry name" value="Nucleotide-diphossugar_trans"/>
</dbReference>
<comment type="subcellular location">
    <subcellularLocation>
        <location evidence="1">Membrane</location>
        <topology evidence="1">Single-pass type II membrane protein</topology>
    </subcellularLocation>
</comment>
<evidence type="ECO:0000259" key="13">
    <source>
        <dbReference type="Pfam" id="PF13733"/>
    </source>
</evidence>
<dbReference type="InterPro" id="IPR027995">
    <property type="entry name" value="Galactosyl_T_N"/>
</dbReference>
<dbReference type="PRINTS" id="PR02050">
    <property type="entry name" value="B14GALTRFASE"/>
</dbReference>
<dbReference type="AlphaFoldDB" id="A0A6C0HWN1"/>
<keyword evidence="5" id="KW-0808">Transferase</keyword>
<dbReference type="Gene3D" id="3.90.550.10">
    <property type="entry name" value="Spore Coat Polysaccharide Biosynthesis Protein SpsA, Chain A"/>
    <property type="match status" value="1"/>
</dbReference>
<keyword evidence="8" id="KW-1133">Transmembrane helix</keyword>
<dbReference type="UniPathway" id="UPA00378"/>
<dbReference type="Pfam" id="PF13733">
    <property type="entry name" value="Glyco_transf_7N"/>
    <property type="match status" value="1"/>
</dbReference>
<evidence type="ECO:0000256" key="7">
    <source>
        <dbReference type="ARBA" id="ARBA00022968"/>
    </source>
</evidence>
<name>A0A6C0HWN1_9ZZZZ</name>
<keyword evidence="7" id="KW-0735">Signal-anchor</keyword>
<evidence type="ECO:0000256" key="11">
    <source>
        <dbReference type="SAM" id="MobiDB-lite"/>
    </source>
</evidence>
<evidence type="ECO:0000256" key="4">
    <source>
        <dbReference type="ARBA" id="ARBA00022676"/>
    </source>
</evidence>
<evidence type="ECO:0000256" key="2">
    <source>
        <dbReference type="ARBA" id="ARBA00004922"/>
    </source>
</evidence>
<evidence type="ECO:0000256" key="10">
    <source>
        <dbReference type="ARBA" id="ARBA00023180"/>
    </source>
</evidence>
<dbReference type="SUPFAM" id="SSF53448">
    <property type="entry name" value="Nucleotide-diphospho-sugar transferases"/>
    <property type="match status" value="1"/>
</dbReference>
<evidence type="ECO:0000256" key="9">
    <source>
        <dbReference type="ARBA" id="ARBA00023136"/>
    </source>
</evidence>
<evidence type="ECO:0000256" key="1">
    <source>
        <dbReference type="ARBA" id="ARBA00004606"/>
    </source>
</evidence>
<keyword evidence="6" id="KW-0812">Transmembrane</keyword>
<keyword evidence="9" id="KW-0472">Membrane</keyword>
<feature type="region of interest" description="Disordered" evidence="11">
    <location>
        <begin position="295"/>
        <end position="370"/>
    </location>
</feature>
<evidence type="ECO:0008006" key="15">
    <source>
        <dbReference type="Google" id="ProtNLM"/>
    </source>
</evidence>
<evidence type="ECO:0000256" key="5">
    <source>
        <dbReference type="ARBA" id="ARBA00022679"/>
    </source>
</evidence>
<reference evidence="14" key="1">
    <citation type="journal article" date="2020" name="Nature">
        <title>Giant virus diversity and host interactions through global metagenomics.</title>
        <authorList>
            <person name="Schulz F."/>
            <person name="Roux S."/>
            <person name="Paez-Espino D."/>
            <person name="Jungbluth S."/>
            <person name="Walsh D.A."/>
            <person name="Denef V.J."/>
            <person name="McMahon K.D."/>
            <person name="Konstantinidis K.T."/>
            <person name="Eloe-Fadrosh E.A."/>
            <person name="Kyrpides N.C."/>
            <person name="Woyke T."/>
        </authorList>
    </citation>
    <scope>NUCLEOTIDE SEQUENCE</scope>
    <source>
        <strain evidence="14">GVMAG-M-3300023184-178</strain>
    </source>
</reference>
<dbReference type="EMBL" id="MN740033">
    <property type="protein sequence ID" value="QHT85141.1"/>
    <property type="molecule type" value="Genomic_DNA"/>
</dbReference>
<protein>
    <recommendedName>
        <fullName evidence="15">Galactosyltransferase C-terminal domain-containing protein</fullName>
    </recommendedName>
</protein>
<evidence type="ECO:0000259" key="12">
    <source>
        <dbReference type="Pfam" id="PF02709"/>
    </source>
</evidence>
<comment type="pathway">
    <text evidence="2">Protein modification; protein glycosylation.</text>
</comment>
<dbReference type="PANTHER" id="PTHR19300:SF57">
    <property type="entry name" value="BETA-1,4-N-ACETYLGALACTOSAMINYLTRANSFERASE"/>
    <property type="match status" value="1"/>
</dbReference>
<evidence type="ECO:0000256" key="6">
    <source>
        <dbReference type="ARBA" id="ARBA00022692"/>
    </source>
</evidence>
<evidence type="ECO:0000256" key="3">
    <source>
        <dbReference type="ARBA" id="ARBA00005735"/>
    </source>
</evidence>
<dbReference type="GO" id="GO:0008378">
    <property type="term" value="F:galactosyltransferase activity"/>
    <property type="evidence" value="ECO:0007669"/>
    <property type="project" value="TreeGrafter"/>
</dbReference>
<dbReference type="GO" id="GO:0005794">
    <property type="term" value="C:Golgi apparatus"/>
    <property type="evidence" value="ECO:0007669"/>
    <property type="project" value="TreeGrafter"/>
</dbReference>
<dbReference type="PANTHER" id="PTHR19300">
    <property type="entry name" value="BETA-1,4-GALACTOSYLTRANSFERASE"/>
    <property type="match status" value="1"/>
</dbReference>